<feature type="transmembrane region" description="Helical" evidence="9">
    <location>
        <begin position="85"/>
        <end position="104"/>
    </location>
</feature>
<dbReference type="EMBL" id="JAJJMA010123400">
    <property type="protein sequence ID" value="MCL7032430.1"/>
    <property type="molecule type" value="Genomic_DNA"/>
</dbReference>
<dbReference type="PANTHER" id="PTHR10791:SF44">
    <property type="entry name" value="BIDIRECTIONAL SUGAR TRANSPORTER SWEET1"/>
    <property type="match status" value="1"/>
</dbReference>
<dbReference type="AlphaFoldDB" id="A0AA41SCM3"/>
<evidence type="ECO:0000256" key="2">
    <source>
        <dbReference type="ARBA" id="ARBA00007809"/>
    </source>
</evidence>
<keyword evidence="4 9" id="KW-0762">Sugar transport</keyword>
<organism evidence="10 11">
    <name type="scientific">Papaver nudicaule</name>
    <name type="common">Iceland poppy</name>
    <dbReference type="NCBI Taxonomy" id="74823"/>
    <lineage>
        <taxon>Eukaryota</taxon>
        <taxon>Viridiplantae</taxon>
        <taxon>Streptophyta</taxon>
        <taxon>Embryophyta</taxon>
        <taxon>Tracheophyta</taxon>
        <taxon>Spermatophyta</taxon>
        <taxon>Magnoliopsida</taxon>
        <taxon>Ranunculales</taxon>
        <taxon>Papaveraceae</taxon>
        <taxon>Papaveroideae</taxon>
        <taxon>Papaver</taxon>
    </lineage>
</organism>
<gene>
    <name evidence="10" type="ORF">MKW94_023518</name>
</gene>
<feature type="transmembrane region" description="Helical" evidence="9">
    <location>
        <begin position="148"/>
        <end position="168"/>
    </location>
</feature>
<dbReference type="FunFam" id="1.20.1280.290:FF:000002">
    <property type="entry name" value="Bidirectional sugar transporter SWEET"/>
    <property type="match status" value="2"/>
</dbReference>
<protein>
    <recommendedName>
        <fullName evidence="9">Bidirectional sugar transporter SWEET</fullName>
    </recommendedName>
</protein>
<evidence type="ECO:0000256" key="7">
    <source>
        <dbReference type="ARBA" id="ARBA00022989"/>
    </source>
</evidence>
<name>A0AA41SCM3_PAPNU</name>
<dbReference type="GO" id="GO:0016020">
    <property type="term" value="C:membrane"/>
    <property type="evidence" value="ECO:0007669"/>
    <property type="project" value="InterPro"/>
</dbReference>
<keyword evidence="3 9" id="KW-0813">Transport</keyword>
<dbReference type="GO" id="GO:0051119">
    <property type="term" value="F:sugar transmembrane transporter activity"/>
    <property type="evidence" value="ECO:0007669"/>
    <property type="project" value="InterPro"/>
</dbReference>
<evidence type="ECO:0000256" key="5">
    <source>
        <dbReference type="ARBA" id="ARBA00022692"/>
    </source>
</evidence>
<dbReference type="PANTHER" id="PTHR10791">
    <property type="entry name" value="RAG1-ACTIVATING PROTEIN 1"/>
    <property type="match status" value="1"/>
</dbReference>
<keyword evidence="8 9" id="KW-0472">Membrane</keyword>
<feature type="transmembrane region" description="Helical" evidence="9">
    <location>
        <begin position="45"/>
        <end position="73"/>
    </location>
</feature>
<comment type="similarity">
    <text evidence="2 9">Belongs to the SWEET sugar transporter family.</text>
</comment>
<proteinExistence type="inferred from homology"/>
<reference evidence="10" key="1">
    <citation type="submission" date="2022-03" db="EMBL/GenBank/DDBJ databases">
        <title>A functionally conserved STORR gene fusion in Papaver species that diverged 16.8 million years ago.</title>
        <authorList>
            <person name="Catania T."/>
        </authorList>
    </citation>
    <scope>NUCLEOTIDE SEQUENCE</scope>
    <source>
        <strain evidence="10">S-191538</strain>
    </source>
</reference>
<feature type="transmembrane region" description="Helical" evidence="9">
    <location>
        <begin position="243"/>
        <end position="262"/>
    </location>
</feature>
<comment type="caution">
    <text evidence="10">The sequence shown here is derived from an EMBL/GenBank/DDBJ whole genome shotgun (WGS) entry which is preliminary data.</text>
</comment>
<dbReference type="Proteomes" id="UP001177140">
    <property type="component" value="Unassembled WGS sequence"/>
</dbReference>
<evidence type="ECO:0000256" key="1">
    <source>
        <dbReference type="ARBA" id="ARBA00004127"/>
    </source>
</evidence>
<evidence type="ECO:0000256" key="9">
    <source>
        <dbReference type="RuleBase" id="RU910715"/>
    </source>
</evidence>
<dbReference type="Gene3D" id="1.20.1280.290">
    <property type="match status" value="2"/>
</dbReference>
<comment type="caution">
    <text evidence="9">Lacks conserved residue(s) required for the propagation of feature annotation.</text>
</comment>
<keyword evidence="6" id="KW-0677">Repeat</keyword>
<keyword evidence="11" id="KW-1185">Reference proteome</keyword>
<feature type="transmembrane region" description="Helical" evidence="9">
    <location>
        <begin position="217"/>
        <end position="237"/>
    </location>
</feature>
<evidence type="ECO:0000313" key="10">
    <source>
        <dbReference type="EMBL" id="MCL7032430.1"/>
    </source>
</evidence>
<dbReference type="Pfam" id="PF03083">
    <property type="entry name" value="MtN3_slv"/>
    <property type="match status" value="1"/>
</dbReference>
<dbReference type="GO" id="GO:0012505">
    <property type="term" value="C:endomembrane system"/>
    <property type="evidence" value="ECO:0007669"/>
    <property type="project" value="UniProtKB-SubCell"/>
</dbReference>
<accession>A0AA41SCM3</accession>
<evidence type="ECO:0000256" key="6">
    <source>
        <dbReference type="ARBA" id="ARBA00022737"/>
    </source>
</evidence>
<evidence type="ECO:0000313" key="11">
    <source>
        <dbReference type="Proteomes" id="UP001177140"/>
    </source>
</evidence>
<evidence type="ECO:0000256" key="3">
    <source>
        <dbReference type="ARBA" id="ARBA00022448"/>
    </source>
</evidence>
<keyword evidence="7 9" id="KW-1133">Transmembrane helix</keyword>
<evidence type="ECO:0000256" key="4">
    <source>
        <dbReference type="ARBA" id="ARBA00022597"/>
    </source>
</evidence>
<dbReference type="InterPro" id="IPR004316">
    <property type="entry name" value="SWEET_rpt"/>
</dbReference>
<comment type="subcellular location">
    <subcellularLocation>
        <location evidence="1">Endomembrane system</location>
        <topology evidence="1">Multi-pass membrane protein</topology>
    </subcellularLocation>
</comment>
<comment type="function">
    <text evidence="9">Mediates both low-affinity uptake and efflux of sugar across the membrane.</text>
</comment>
<feature type="transmembrane region" description="Helical" evidence="9">
    <location>
        <begin position="188"/>
        <end position="210"/>
    </location>
</feature>
<sequence>MDNILRNATAVFLYLSPLTFRRIIETEQFFGVPYTLTLLNCHLSAWYGLPFVSLHNILVTTINGIGAVIVFIVYTPNKGKVQITVLLALLLVVFASISLVSVFAIHDHNVRKLFCCFAAAIFTICRCSSPSSVMRLVIQTKSVEVMPFFLSLFVFLCGTCWFAFGLLGRDPFHIVPNGVGCDLGALQLKLYAIFSICKYSSPLSVMKLVIQTKSVEFMPFFLSLFVFLCCTCWFAFGLLGRDLFLIVPNGFGCALGALQLILNAIYRNPKGRVAAGDDGTNVMDSTTATCGLREAR</sequence>
<evidence type="ECO:0000256" key="8">
    <source>
        <dbReference type="ARBA" id="ARBA00023136"/>
    </source>
</evidence>
<dbReference type="InterPro" id="IPR047664">
    <property type="entry name" value="SWEET"/>
</dbReference>
<keyword evidence="5 9" id="KW-0812">Transmembrane</keyword>